<evidence type="ECO:0000313" key="3">
    <source>
        <dbReference type="Proteomes" id="UP000195573"/>
    </source>
</evidence>
<name>A0A1Y0CL82_9BACI</name>
<dbReference type="KEGG" id="bhk:B4U37_08280"/>
<dbReference type="Proteomes" id="UP000323393">
    <property type="component" value="Unassembled WGS sequence"/>
</dbReference>
<dbReference type="Proteomes" id="UP000195573">
    <property type="component" value="Chromosome"/>
</dbReference>
<protein>
    <submittedName>
        <fullName evidence="2">Uncharacterized protein</fullName>
    </submittedName>
</protein>
<reference evidence="1 3" key="1">
    <citation type="submission" date="2017-04" db="EMBL/GenBank/DDBJ databases">
        <title>Complete Genome Sequence of the Bacillus horikoshii 20a strain from Cuatro Cienegas, Coahuila, Mexico.</title>
        <authorList>
            <person name="Zarza E."/>
            <person name="Alcaraz L.D."/>
            <person name="Aguilar-Salinas B."/>
            <person name="Islas A."/>
            <person name="Olmedo-Alvarez G."/>
        </authorList>
    </citation>
    <scope>NUCLEOTIDE SEQUENCE [LARGE SCALE GENOMIC DNA]</scope>
    <source>
        <strain evidence="1 3">20a</strain>
    </source>
</reference>
<keyword evidence="3" id="KW-1185">Reference proteome</keyword>
<evidence type="ECO:0000313" key="1">
    <source>
        <dbReference type="EMBL" id="ART76028.1"/>
    </source>
</evidence>
<accession>A0A1Y0CL82</accession>
<dbReference type="EMBL" id="VTEU01000001">
    <property type="protein sequence ID" value="TYS61295.1"/>
    <property type="molecule type" value="Genomic_DNA"/>
</dbReference>
<reference evidence="2 4" key="2">
    <citation type="submission" date="2019-08" db="EMBL/GenBank/DDBJ databases">
        <title>Bacillus genomes from the desert of Cuatro Cienegas, Coahuila.</title>
        <authorList>
            <person name="Olmedo-Alvarez G."/>
        </authorList>
    </citation>
    <scope>NUCLEOTIDE SEQUENCE [LARGE SCALE GENOMIC DNA]</scope>
    <source>
        <strain evidence="2 4">CH88_3T</strain>
    </source>
</reference>
<evidence type="ECO:0000313" key="2">
    <source>
        <dbReference type="EMBL" id="TYS61295.1"/>
    </source>
</evidence>
<dbReference type="RefSeq" id="WP_088017840.1">
    <property type="nucleotide sequence ID" value="NZ_CP020880.1"/>
</dbReference>
<proteinExistence type="predicted"/>
<evidence type="ECO:0000313" key="4">
    <source>
        <dbReference type="Proteomes" id="UP000323393"/>
    </source>
</evidence>
<dbReference type="EMBL" id="CP020880">
    <property type="protein sequence ID" value="ART76028.1"/>
    <property type="molecule type" value="Genomic_DNA"/>
</dbReference>
<sequence length="80" mass="8905">MTRNHSSQIHILLDKIEVMSIMNCSGIFTGENMQANWSTYQKTNMGFGVVAGEFNDSDSNLNIVHDPDVVDMPVQNKSSN</sequence>
<dbReference type="AlphaFoldDB" id="A0A1Y0CL82"/>
<organism evidence="2 4">
    <name type="scientific">Sutcliffiella horikoshii</name>
    <dbReference type="NCBI Taxonomy" id="79883"/>
    <lineage>
        <taxon>Bacteria</taxon>
        <taxon>Bacillati</taxon>
        <taxon>Bacillota</taxon>
        <taxon>Bacilli</taxon>
        <taxon>Bacillales</taxon>
        <taxon>Bacillaceae</taxon>
        <taxon>Sutcliffiella</taxon>
    </lineage>
</organism>
<gene>
    <name evidence="1" type="ORF">B4U37_08280</name>
    <name evidence="2" type="ORF">FZC74_03195</name>
</gene>
<dbReference type="GeneID" id="96738420"/>